<dbReference type="CDD" id="cd06530">
    <property type="entry name" value="S26_SPase_I"/>
    <property type="match status" value="1"/>
</dbReference>
<reference evidence="10 11" key="1">
    <citation type="submission" date="2020-08" db="EMBL/GenBank/DDBJ databases">
        <title>Aphidius gifuensis genome sequencing and assembly.</title>
        <authorList>
            <person name="Du Z."/>
        </authorList>
    </citation>
    <scope>NUCLEOTIDE SEQUENCE [LARGE SCALE GENOMIC DNA]</scope>
    <source>
        <strain evidence="10">YNYX2018</strain>
        <tissue evidence="10">Adults</tissue>
    </source>
</reference>
<evidence type="ECO:0000256" key="8">
    <source>
        <dbReference type="PIRSR" id="PIRSR600223-1"/>
    </source>
</evidence>
<dbReference type="InterPro" id="IPR036286">
    <property type="entry name" value="LexA/Signal_pep-like_sf"/>
</dbReference>
<comment type="subunit">
    <text evidence="2">Heterodimer of 2 subunits, IMMPL1 and IMMPL2.</text>
</comment>
<feature type="domain" description="Peptidase S26" evidence="9">
    <location>
        <begin position="101"/>
        <end position="140"/>
    </location>
</feature>
<evidence type="ECO:0000256" key="1">
    <source>
        <dbReference type="ARBA" id="ARBA00004273"/>
    </source>
</evidence>
<dbReference type="PANTHER" id="PTHR12383:SF16">
    <property type="entry name" value="MITOCHONDRIAL INNER MEMBRANE PROTEASE SUBUNIT 1"/>
    <property type="match status" value="1"/>
</dbReference>
<dbReference type="InterPro" id="IPR019533">
    <property type="entry name" value="Peptidase_S26"/>
</dbReference>
<evidence type="ECO:0000313" key="11">
    <source>
        <dbReference type="Proteomes" id="UP000639338"/>
    </source>
</evidence>
<sequence>MFQRAVLGFLSGIGTAIKYVCVTHCVLEYGGDFIVCTGPSMEPTIISNDILFTEHISPRLHRLKKNDIIIAKSPSNPRQHICKRITATEGEKVRHGFTTYVVPKGHIWLEGDNNSNSADSRLYGPIPEGLVRSRAICKVWPFRDITLLTTNHMQHD</sequence>
<dbReference type="OrthoDB" id="308440at2759"/>
<dbReference type="InterPro" id="IPR000223">
    <property type="entry name" value="Pept_S26A_signal_pept_1"/>
</dbReference>
<evidence type="ECO:0000256" key="6">
    <source>
        <dbReference type="ARBA" id="ARBA00023136"/>
    </source>
</evidence>
<dbReference type="GO" id="GO:0042720">
    <property type="term" value="C:mitochondrial inner membrane peptidase complex"/>
    <property type="evidence" value="ECO:0007669"/>
    <property type="project" value="TreeGrafter"/>
</dbReference>
<feature type="domain" description="Peptidase S26" evidence="9">
    <location>
        <begin position="34"/>
        <end position="95"/>
    </location>
</feature>
<feature type="active site" evidence="8">
    <location>
        <position position="83"/>
    </location>
</feature>
<dbReference type="Pfam" id="PF10502">
    <property type="entry name" value="Peptidase_S26"/>
    <property type="match status" value="2"/>
</dbReference>
<keyword evidence="3" id="KW-0999">Mitochondrion inner membrane</keyword>
<comment type="similarity">
    <text evidence="7">Belongs to the peptidase S26 family. IMP1 subfamily.</text>
</comment>
<proteinExistence type="inferred from homology"/>
<keyword evidence="5" id="KW-0496">Mitochondrion</keyword>
<evidence type="ECO:0000256" key="4">
    <source>
        <dbReference type="ARBA" id="ARBA00022801"/>
    </source>
</evidence>
<accession>A0A835CP97</accession>
<keyword evidence="6" id="KW-0472">Membrane</keyword>
<dbReference type="AlphaFoldDB" id="A0A835CP97"/>
<keyword evidence="11" id="KW-1185">Reference proteome</keyword>
<gene>
    <name evidence="10" type="ORF">HCN44_010435</name>
</gene>
<dbReference type="GO" id="GO:0006627">
    <property type="term" value="P:protein processing involved in protein targeting to mitochondrion"/>
    <property type="evidence" value="ECO:0007669"/>
    <property type="project" value="TreeGrafter"/>
</dbReference>
<organism evidence="10 11">
    <name type="scientific">Aphidius gifuensis</name>
    <name type="common">Parasitoid wasp</name>
    <dbReference type="NCBI Taxonomy" id="684658"/>
    <lineage>
        <taxon>Eukaryota</taxon>
        <taxon>Metazoa</taxon>
        <taxon>Ecdysozoa</taxon>
        <taxon>Arthropoda</taxon>
        <taxon>Hexapoda</taxon>
        <taxon>Insecta</taxon>
        <taxon>Pterygota</taxon>
        <taxon>Neoptera</taxon>
        <taxon>Endopterygota</taxon>
        <taxon>Hymenoptera</taxon>
        <taxon>Apocrita</taxon>
        <taxon>Ichneumonoidea</taxon>
        <taxon>Braconidae</taxon>
        <taxon>Aphidiinae</taxon>
        <taxon>Aphidius</taxon>
    </lineage>
</organism>
<evidence type="ECO:0000256" key="3">
    <source>
        <dbReference type="ARBA" id="ARBA00022792"/>
    </source>
</evidence>
<dbReference type="SUPFAM" id="SSF51306">
    <property type="entry name" value="LexA/Signal peptidase"/>
    <property type="match status" value="1"/>
</dbReference>
<dbReference type="Gene3D" id="2.10.109.10">
    <property type="entry name" value="Umud Fragment, subunit A"/>
    <property type="match status" value="1"/>
</dbReference>
<comment type="caution">
    <text evidence="10">The sequence shown here is derived from an EMBL/GenBank/DDBJ whole genome shotgun (WGS) entry which is preliminary data.</text>
</comment>
<dbReference type="GO" id="GO:0006465">
    <property type="term" value="P:signal peptide processing"/>
    <property type="evidence" value="ECO:0007669"/>
    <property type="project" value="InterPro"/>
</dbReference>
<evidence type="ECO:0000313" key="10">
    <source>
        <dbReference type="EMBL" id="KAF7991634.1"/>
    </source>
</evidence>
<dbReference type="PRINTS" id="PR00727">
    <property type="entry name" value="LEADERPTASE"/>
</dbReference>
<evidence type="ECO:0000256" key="7">
    <source>
        <dbReference type="ARBA" id="ARBA00038445"/>
    </source>
</evidence>
<feature type="active site" evidence="8">
    <location>
        <position position="40"/>
    </location>
</feature>
<dbReference type="PANTHER" id="PTHR12383">
    <property type="entry name" value="PROTEASE FAMILY S26 MITOCHONDRIAL INNER MEMBRANE PROTEASE-RELATED"/>
    <property type="match status" value="1"/>
</dbReference>
<name>A0A835CP97_APHGI</name>
<keyword evidence="4" id="KW-0378">Hydrolase</keyword>
<dbReference type="EMBL" id="JACMRX010000004">
    <property type="protein sequence ID" value="KAF7991634.1"/>
    <property type="molecule type" value="Genomic_DNA"/>
</dbReference>
<dbReference type="InterPro" id="IPR052064">
    <property type="entry name" value="Mito_IMP1_subunit"/>
</dbReference>
<evidence type="ECO:0000256" key="5">
    <source>
        <dbReference type="ARBA" id="ARBA00023128"/>
    </source>
</evidence>
<dbReference type="Proteomes" id="UP000639338">
    <property type="component" value="Unassembled WGS sequence"/>
</dbReference>
<evidence type="ECO:0000256" key="2">
    <source>
        <dbReference type="ARBA" id="ARBA00011805"/>
    </source>
</evidence>
<protein>
    <recommendedName>
        <fullName evidence="9">Peptidase S26 domain-containing protein</fullName>
    </recommendedName>
</protein>
<evidence type="ECO:0000259" key="9">
    <source>
        <dbReference type="Pfam" id="PF10502"/>
    </source>
</evidence>
<dbReference type="GO" id="GO:0004252">
    <property type="term" value="F:serine-type endopeptidase activity"/>
    <property type="evidence" value="ECO:0007669"/>
    <property type="project" value="InterPro"/>
</dbReference>
<comment type="subcellular location">
    <subcellularLocation>
        <location evidence="1">Mitochondrion inner membrane</location>
    </subcellularLocation>
</comment>